<sequence>MDGKLLRTVCGLFVTGVTVITSGTGEQASGTTVNSFTSVSLDPSLVLFCLHKDSRMRQVVEETGAYAVNFLTGRQEQVAWAFAGRHTATLASVDHHLSATGVPVLSRAMAYLSCRLVNAFAGGDHTIFVGEVVELGVPCPDQDPLIFFRGSMGSLEEEQRGTHPIFLS</sequence>
<feature type="non-terminal residue" evidence="3">
    <location>
        <position position="168"/>
    </location>
</feature>
<dbReference type="SUPFAM" id="SSF50475">
    <property type="entry name" value="FMN-binding split barrel"/>
    <property type="match status" value="1"/>
</dbReference>
<comment type="caution">
    <text evidence="3">The sequence shown here is derived from an EMBL/GenBank/DDBJ whole genome shotgun (WGS) entry which is preliminary data.</text>
</comment>
<evidence type="ECO:0000256" key="1">
    <source>
        <dbReference type="ARBA" id="ARBA00023002"/>
    </source>
</evidence>
<dbReference type="InterPro" id="IPR012349">
    <property type="entry name" value="Split_barrel_FMN-bd"/>
</dbReference>
<dbReference type="Proteomes" id="UP000297948">
    <property type="component" value="Unassembled WGS sequence"/>
</dbReference>
<gene>
    <name evidence="3" type="ORF">E4099_29005</name>
</gene>
<dbReference type="SMART" id="SM00903">
    <property type="entry name" value="Flavin_Reduct"/>
    <property type="match status" value="1"/>
</dbReference>
<proteinExistence type="predicted"/>
<name>A0A4Z0G3E7_9ACTN</name>
<dbReference type="PANTHER" id="PTHR30466:SF1">
    <property type="entry name" value="FMN REDUCTASE (NADH) RUTF"/>
    <property type="match status" value="1"/>
</dbReference>
<protein>
    <submittedName>
        <fullName evidence="3">Flavin reductase</fullName>
    </submittedName>
</protein>
<organism evidence="3 4">
    <name type="scientific">Streptomyces palmae</name>
    <dbReference type="NCBI Taxonomy" id="1701085"/>
    <lineage>
        <taxon>Bacteria</taxon>
        <taxon>Bacillati</taxon>
        <taxon>Actinomycetota</taxon>
        <taxon>Actinomycetes</taxon>
        <taxon>Kitasatosporales</taxon>
        <taxon>Streptomycetaceae</taxon>
        <taxon>Streptomyces</taxon>
    </lineage>
</organism>
<evidence type="ECO:0000313" key="4">
    <source>
        <dbReference type="Proteomes" id="UP000297948"/>
    </source>
</evidence>
<dbReference type="AlphaFoldDB" id="A0A4Z0G3E7"/>
<accession>A0A4Z0G3E7</accession>
<evidence type="ECO:0000259" key="2">
    <source>
        <dbReference type="SMART" id="SM00903"/>
    </source>
</evidence>
<evidence type="ECO:0000313" key="3">
    <source>
        <dbReference type="EMBL" id="TGA89917.1"/>
    </source>
</evidence>
<keyword evidence="4" id="KW-1185">Reference proteome</keyword>
<feature type="domain" description="Flavin reductase like" evidence="2">
    <location>
        <begin position="10"/>
        <end position="154"/>
    </location>
</feature>
<dbReference type="Gene3D" id="2.30.110.10">
    <property type="entry name" value="Electron Transport, Fmn-binding Protein, Chain A"/>
    <property type="match status" value="1"/>
</dbReference>
<dbReference type="EMBL" id="SRID01000456">
    <property type="protein sequence ID" value="TGA89917.1"/>
    <property type="molecule type" value="Genomic_DNA"/>
</dbReference>
<dbReference type="InterPro" id="IPR050268">
    <property type="entry name" value="NADH-dep_flavin_reductase"/>
</dbReference>
<dbReference type="InterPro" id="IPR002563">
    <property type="entry name" value="Flavin_Rdtase-like_dom"/>
</dbReference>
<dbReference type="GO" id="GO:0042602">
    <property type="term" value="F:riboflavin reductase (NADPH) activity"/>
    <property type="evidence" value="ECO:0007669"/>
    <property type="project" value="TreeGrafter"/>
</dbReference>
<dbReference type="OrthoDB" id="9792858at2"/>
<keyword evidence="1" id="KW-0560">Oxidoreductase</keyword>
<dbReference type="GO" id="GO:0010181">
    <property type="term" value="F:FMN binding"/>
    <property type="evidence" value="ECO:0007669"/>
    <property type="project" value="InterPro"/>
</dbReference>
<dbReference type="Pfam" id="PF01613">
    <property type="entry name" value="Flavin_Reduct"/>
    <property type="match status" value="1"/>
</dbReference>
<dbReference type="PANTHER" id="PTHR30466">
    <property type="entry name" value="FLAVIN REDUCTASE"/>
    <property type="match status" value="1"/>
</dbReference>
<reference evidence="3 4" key="1">
    <citation type="submission" date="2019-03" db="EMBL/GenBank/DDBJ databases">
        <authorList>
            <person name="Gonzalez-Pimentel J.L."/>
        </authorList>
    </citation>
    <scope>NUCLEOTIDE SEQUENCE [LARGE SCALE GENOMIC DNA]</scope>
    <source>
        <strain evidence="3 4">JCM 31289</strain>
    </source>
</reference>